<accession>A0A6G1I0Q7</accession>
<gene>
    <name evidence="8" type="ORF">EJ06DRAFT_528821</name>
</gene>
<feature type="transmembrane region" description="Helical" evidence="6">
    <location>
        <begin position="116"/>
        <end position="140"/>
    </location>
</feature>
<feature type="transmembrane region" description="Helical" evidence="6">
    <location>
        <begin position="239"/>
        <end position="261"/>
    </location>
</feature>
<dbReference type="EMBL" id="ML996692">
    <property type="protein sequence ID" value="KAF2401657.1"/>
    <property type="molecule type" value="Genomic_DNA"/>
</dbReference>
<reference evidence="8" key="1">
    <citation type="journal article" date="2020" name="Stud. Mycol.">
        <title>101 Dothideomycetes genomes: a test case for predicting lifestyles and emergence of pathogens.</title>
        <authorList>
            <person name="Haridas S."/>
            <person name="Albert R."/>
            <person name="Binder M."/>
            <person name="Bloem J."/>
            <person name="Labutti K."/>
            <person name="Salamov A."/>
            <person name="Andreopoulos B."/>
            <person name="Baker S."/>
            <person name="Barry K."/>
            <person name="Bills G."/>
            <person name="Bluhm B."/>
            <person name="Cannon C."/>
            <person name="Castanera R."/>
            <person name="Culley D."/>
            <person name="Daum C."/>
            <person name="Ezra D."/>
            <person name="Gonzalez J."/>
            <person name="Henrissat B."/>
            <person name="Kuo A."/>
            <person name="Liang C."/>
            <person name="Lipzen A."/>
            <person name="Lutzoni F."/>
            <person name="Magnuson J."/>
            <person name="Mondo S."/>
            <person name="Nolan M."/>
            <person name="Ohm R."/>
            <person name="Pangilinan J."/>
            <person name="Park H.-J."/>
            <person name="Ramirez L."/>
            <person name="Alfaro M."/>
            <person name="Sun H."/>
            <person name="Tritt A."/>
            <person name="Yoshinaga Y."/>
            <person name="Zwiers L.-H."/>
            <person name="Turgeon B."/>
            <person name="Goodwin S."/>
            <person name="Spatafora J."/>
            <person name="Crous P."/>
            <person name="Grigoriev I."/>
        </authorList>
    </citation>
    <scope>NUCLEOTIDE SEQUENCE</scope>
    <source>
        <strain evidence="8">CBS 262.69</strain>
    </source>
</reference>
<dbReference type="InterPro" id="IPR011701">
    <property type="entry name" value="MFS"/>
</dbReference>
<feature type="transmembrane region" description="Helical" evidence="6">
    <location>
        <begin position="181"/>
        <end position="199"/>
    </location>
</feature>
<evidence type="ECO:0000256" key="4">
    <source>
        <dbReference type="ARBA" id="ARBA00023136"/>
    </source>
</evidence>
<dbReference type="FunFam" id="1.20.1250.20:FF:000011">
    <property type="entry name" value="MFS multidrug transporter, putative"/>
    <property type="match status" value="1"/>
</dbReference>
<keyword evidence="3 6" id="KW-1133">Transmembrane helix</keyword>
<dbReference type="PANTHER" id="PTHR23502:SF59">
    <property type="entry name" value="MULTIDRUG TRANSPORTER, PUTATIVE (AFU_ORTHOLOGUE AFUA_1G10370)-RELATED"/>
    <property type="match status" value="1"/>
</dbReference>
<dbReference type="Gene3D" id="1.20.1250.20">
    <property type="entry name" value="MFS general substrate transporter like domains"/>
    <property type="match status" value="1"/>
</dbReference>
<feature type="transmembrane region" description="Helical" evidence="6">
    <location>
        <begin position="459"/>
        <end position="482"/>
    </location>
</feature>
<dbReference type="InterPro" id="IPR036259">
    <property type="entry name" value="MFS_trans_sf"/>
</dbReference>
<evidence type="ECO:0000313" key="9">
    <source>
        <dbReference type="Proteomes" id="UP000799640"/>
    </source>
</evidence>
<dbReference type="SUPFAM" id="SSF103473">
    <property type="entry name" value="MFS general substrate transporter"/>
    <property type="match status" value="1"/>
</dbReference>
<keyword evidence="2 6" id="KW-0812">Transmembrane</keyword>
<evidence type="ECO:0000256" key="1">
    <source>
        <dbReference type="ARBA" id="ARBA00004141"/>
    </source>
</evidence>
<feature type="transmembrane region" description="Helical" evidence="6">
    <location>
        <begin position="312"/>
        <end position="331"/>
    </location>
</feature>
<dbReference type="GO" id="GO:0005886">
    <property type="term" value="C:plasma membrane"/>
    <property type="evidence" value="ECO:0007669"/>
    <property type="project" value="TreeGrafter"/>
</dbReference>
<evidence type="ECO:0000256" key="3">
    <source>
        <dbReference type="ARBA" id="ARBA00022989"/>
    </source>
</evidence>
<feature type="region of interest" description="Disordered" evidence="5">
    <location>
        <begin position="1"/>
        <end position="33"/>
    </location>
</feature>
<proteinExistence type="predicted"/>
<feature type="domain" description="Major facilitator superfamily (MFS) profile" evidence="7">
    <location>
        <begin position="84"/>
        <end position="514"/>
    </location>
</feature>
<dbReference type="AlphaFoldDB" id="A0A6G1I0Q7"/>
<dbReference type="PANTHER" id="PTHR23502">
    <property type="entry name" value="MAJOR FACILITATOR SUPERFAMILY"/>
    <property type="match status" value="1"/>
</dbReference>
<feature type="transmembrane region" description="Helical" evidence="6">
    <location>
        <begin position="488"/>
        <end position="510"/>
    </location>
</feature>
<name>A0A6G1I0Q7_9PEZI</name>
<sequence>MFRDRAGPKSGPRKDHVSKLQESGRRPSLPQRADLALSTVRSRRPIPPFQHQLTREKTGPDVIVAFDGPDDEYNPRNWRFSKKVITTLCYGLTTMGVTFASSVYSPAVGVVANEFHVSRTVSILGISFMLFGFGLGPLLWAPLSEVYGRKPAVLIPYFICACFTFATAASKDIQSVLITRFFAGFFGSAPITNTGGVLGDIWHAKHRGAAIVGYALSVVGGPTVGPIVGGAIVQSSLSWRWTEIVTGIYMMAILVIDVIVLDETSKPTLLVYKARRLRLESGNWALHAKHEEWDITLRELGNKYLIRPFEMLFTPICFLLSLYSSFVYAILYGELAAFPIEFQQERGWDLVVGSLPFLALLIGILIGAVVNLANQKYYMKRFNANNCRPVPEARLPPMMIGSLSLPTGLFLFAWTSSRNSPWELTCLGAIFIGLGFFTIFQASLNYLIDTFQQTGASAIAANTFLRSALGGALPIVMAPMLHNLGINWGISIFGFLAVAMIPIPYLFFVYGKRIRAKGYWSRGSL</sequence>
<feature type="transmembrane region" description="Helical" evidence="6">
    <location>
        <begin position="152"/>
        <end position="169"/>
    </location>
</feature>
<feature type="transmembrane region" description="Helical" evidence="6">
    <location>
        <begin position="427"/>
        <end position="447"/>
    </location>
</feature>
<feature type="transmembrane region" description="Helical" evidence="6">
    <location>
        <begin position="211"/>
        <end position="233"/>
    </location>
</feature>
<dbReference type="OrthoDB" id="9986881at2759"/>
<comment type="subcellular location">
    <subcellularLocation>
        <location evidence="1">Membrane</location>
        <topology evidence="1">Multi-pass membrane protein</topology>
    </subcellularLocation>
</comment>
<feature type="transmembrane region" description="Helical" evidence="6">
    <location>
        <begin position="351"/>
        <end position="374"/>
    </location>
</feature>
<evidence type="ECO:0000256" key="2">
    <source>
        <dbReference type="ARBA" id="ARBA00022692"/>
    </source>
</evidence>
<keyword evidence="4 6" id="KW-0472">Membrane</keyword>
<feature type="transmembrane region" description="Helical" evidence="6">
    <location>
        <begin position="84"/>
        <end position="104"/>
    </location>
</feature>
<feature type="compositionally biased region" description="Basic and acidic residues" evidence="5">
    <location>
        <begin position="1"/>
        <end position="25"/>
    </location>
</feature>
<protein>
    <submittedName>
        <fullName evidence="8">MFS general substrate transporter</fullName>
    </submittedName>
</protein>
<feature type="transmembrane region" description="Helical" evidence="6">
    <location>
        <begin position="395"/>
        <end position="415"/>
    </location>
</feature>
<keyword evidence="9" id="KW-1185">Reference proteome</keyword>
<evidence type="ECO:0000259" key="7">
    <source>
        <dbReference type="PROSITE" id="PS50850"/>
    </source>
</evidence>
<dbReference type="CDD" id="cd17323">
    <property type="entry name" value="MFS_Tpo1_MDR_like"/>
    <property type="match status" value="1"/>
</dbReference>
<dbReference type="GO" id="GO:0022857">
    <property type="term" value="F:transmembrane transporter activity"/>
    <property type="evidence" value="ECO:0007669"/>
    <property type="project" value="InterPro"/>
</dbReference>
<dbReference type="InterPro" id="IPR020846">
    <property type="entry name" value="MFS_dom"/>
</dbReference>
<organism evidence="8 9">
    <name type="scientific">Trichodelitschia bisporula</name>
    <dbReference type="NCBI Taxonomy" id="703511"/>
    <lineage>
        <taxon>Eukaryota</taxon>
        <taxon>Fungi</taxon>
        <taxon>Dikarya</taxon>
        <taxon>Ascomycota</taxon>
        <taxon>Pezizomycotina</taxon>
        <taxon>Dothideomycetes</taxon>
        <taxon>Dothideomycetes incertae sedis</taxon>
        <taxon>Phaeotrichales</taxon>
        <taxon>Phaeotrichaceae</taxon>
        <taxon>Trichodelitschia</taxon>
    </lineage>
</organism>
<dbReference type="PROSITE" id="PS50850">
    <property type="entry name" value="MFS"/>
    <property type="match status" value="1"/>
</dbReference>
<evidence type="ECO:0000313" key="8">
    <source>
        <dbReference type="EMBL" id="KAF2401657.1"/>
    </source>
</evidence>
<evidence type="ECO:0000256" key="6">
    <source>
        <dbReference type="SAM" id="Phobius"/>
    </source>
</evidence>
<dbReference type="Pfam" id="PF07690">
    <property type="entry name" value="MFS_1"/>
    <property type="match status" value="1"/>
</dbReference>
<evidence type="ECO:0000256" key="5">
    <source>
        <dbReference type="SAM" id="MobiDB-lite"/>
    </source>
</evidence>
<dbReference type="Proteomes" id="UP000799640">
    <property type="component" value="Unassembled WGS sequence"/>
</dbReference>